<evidence type="ECO:0000313" key="3">
    <source>
        <dbReference type="EMBL" id="GGE24564.1"/>
    </source>
</evidence>
<proteinExistence type="predicted"/>
<reference evidence="3" key="1">
    <citation type="journal article" date="2014" name="Int. J. Syst. Evol. Microbiol.">
        <title>Complete genome sequence of Corynebacterium casei LMG S-19264T (=DSM 44701T), isolated from a smear-ripened cheese.</title>
        <authorList>
            <consortium name="US DOE Joint Genome Institute (JGI-PGF)"/>
            <person name="Walter F."/>
            <person name="Albersmeier A."/>
            <person name="Kalinowski J."/>
            <person name="Ruckert C."/>
        </authorList>
    </citation>
    <scope>NUCLEOTIDE SEQUENCE</scope>
    <source>
        <strain evidence="3">CGMCC 1.15367</strain>
    </source>
</reference>
<accession>A0A917A3H8</accession>
<dbReference type="InterPro" id="IPR050452">
    <property type="entry name" value="Metacaspase"/>
</dbReference>
<keyword evidence="4" id="KW-1185">Reference proteome</keyword>
<dbReference type="GO" id="GO:0005509">
    <property type="term" value="F:calcium ion binding"/>
    <property type="evidence" value="ECO:0007669"/>
    <property type="project" value="InterPro"/>
</dbReference>
<dbReference type="Proteomes" id="UP000644699">
    <property type="component" value="Unassembled WGS sequence"/>
</dbReference>
<dbReference type="PROSITE" id="PS50222">
    <property type="entry name" value="EF_HAND_2"/>
    <property type="match status" value="1"/>
</dbReference>
<evidence type="ECO:0000313" key="4">
    <source>
        <dbReference type="Proteomes" id="UP000644699"/>
    </source>
</evidence>
<dbReference type="GO" id="GO:0004197">
    <property type="term" value="F:cysteine-type endopeptidase activity"/>
    <property type="evidence" value="ECO:0007669"/>
    <property type="project" value="InterPro"/>
</dbReference>
<feature type="signal peptide" evidence="1">
    <location>
        <begin position="1"/>
        <end position="23"/>
    </location>
</feature>
<organism evidence="3 4">
    <name type="scientific">Aureimonas endophytica</name>
    <dbReference type="NCBI Taxonomy" id="2027858"/>
    <lineage>
        <taxon>Bacteria</taxon>
        <taxon>Pseudomonadati</taxon>
        <taxon>Pseudomonadota</taxon>
        <taxon>Alphaproteobacteria</taxon>
        <taxon>Hyphomicrobiales</taxon>
        <taxon>Aurantimonadaceae</taxon>
        <taxon>Aureimonas</taxon>
    </lineage>
</organism>
<dbReference type="EMBL" id="BMIQ01000014">
    <property type="protein sequence ID" value="GGE24564.1"/>
    <property type="molecule type" value="Genomic_DNA"/>
</dbReference>
<evidence type="ECO:0000259" key="2">
    <source>
        <dbReference type="PROSITE" id="PS50222"/>
    </source>
</evidence>
<dbReference type="InterPro" id="IPR018247">
    <property type="entry name" value="EF_Hand_1_Ca_BS"/>
</dbReference>
<sequence length="557" mass="60169">MGSALFWRAGLLLLALLSQPASAETRALIVGIDDYTDLRALKGATNDARDLYEVMRRRGIGDLTLLLDKDATRAGFVGAMEGLTDRVHPGDIVLVSFAGHGTSERWGKRHPDDVKEGDTYQSFLFVGFVPPSGREVSPAAVKGFGERVLGREMRVWLKRLNDKGAQVLFVADSCYSGGMTRAPARGAAAQTVRAIPAFPTPADGDDPLDETLVRLPPDTDTEFSQFKAMPNVTFLAAVDRKSLAPEFAIPPGSSTRRGALSYSVARALEGQGDMDGDGKITRDELYRFVGSNVRQISQHRQLPELQPSYGGEGSRATVFSLKDDGPSPPQTEALPVETAPRLVRIFVDGVGPDLETLPPMAGFGIRRAGTREEADYIWTPATGRVISPLGDEIATEIGEADLAGLAARELARRDLIDLSRTHPLELRLTGERPDRLYRESERVGVTADTGSRDALHYVLFNIAGNGTVQFLYPDVGRSDPTTFAGDRTPFDDINVQAPFGGDLFVLVADRLPLDPLIEAIKALDGKKAALEAVAAIRASETEGMRLATQGLFTAPRT</sequence>
<dbReference type="RefSeq" id="WP_188913465.1">
    <property type="nucleotide sequence ID" value="NZ_BMIQ01000014.1"/>
</dbReference>
<comment type="caution">
    <text evidence="3">The sequence shown here is derived from an EMBL/GenBank/DDBJ whole genome shotgun (WGS) entry which is preliminary data.</text>
</comment>
<dbReference type="GO" id="GO:0005737">
    <property type="term" value="C:cytoplasm"/>
    <property type="evidence" value="ECO:0007669"/>
    <property type="project" value="TreeGrafter"/>
</dbReference>
<evidence type="ECO:0000256" key="1">
    <source>
        <dbReference type="SAM" id="SignalP"/>
    </source>
</evidence>
<dbReference type="Gene3D" id="3.40.50.1460">
    <property type="match status" value="1"/>
</dbReference>
<feature type="chain" id="PRO_5036880514" description="EF-hand domain-containing protein" evidence="1">
    <location>
        <begin position="24"/>
        <end position="557"/>
    </location>
</feature>
<dbReference type="AlphaFoldDB" id="A0A917A3H8"/>
<name>A0A917A3H8_9HYPH</name>
<dbReference type="PANTHER" id="PTHR48104">
    <property type="entry name" value="METACASPASE-4"/>
    <property type="match status" value="1"/>
</dbReference>
<reference evidence="3" key="2">
    <citation type="submission" date="2020-09" db="EMBL/GenBank/DDBJ databases">
        <authorList>
            <person name="Sun Q."/>
            <person name="Zhou Y."/>
        </authorList>
    </citation>
    <scope>NUCLEOTIDE SEQUENCE</scope>
    <source>
        <strain evidence="3">CGMCC 1.15367</strain>
    </source>
</reference>
<dbReference type="InterPro" id="IPR029030">
    <property type="entry name" value="Caspase-like_dom_sf"/>
</dbReference>
<dbReference type="SUPFAM" id="SSF52129">
    <property type="entry name" value="Caspase-like"/>
    <property type="match status" value="1"/>
</dbReference>
<feature type="domain" description="EF-hand" evidence="2">
    <location>
        <begin position="273"/>
        <end position="295"/>
    </location>
</feature>
<dbReference type="Pfam" id="PF00656">
    <property type="entry name" value="Peptidase_C14"/>
    <property type="match status" value="1"/>
</dbReference>
<dbReference type="InterPro" id="IPR011600">
    <property type="entry name" value="Pept_C14_caspase"/>
</dbReference>
<dbReference type="PROSITE" id="PS00018">
    <property type="entry name" value="EF_HAND_1"/>
    <property type="match status" value="1"/>
</dbReference>
<dbReference type="InterPro" id="IPR002048">
    <property type="entry name" value="EF_hand_dom"/>
</dbReference>
<gene>
    <name evidence="3" type="ORF">GCM10011390_50020</name>
</gene>
<dbReference type="GO" id="GO:0006508">
    <property type="term" value="P:proteolysis"/>
    <property type="evidence" value="ECO:0007669"/>
    <property type="project" value="InterPro"/>
</dbReference>
<keyword evidence="1" id="KW-0732">Signal</keyword>
<protein>
    <recommendedName>
        <fullName evidence="2">EF-hand domain-containing protein</fullName>
    </recommendedName>
</protein>
<dbReference type="PANTHER" id="PTHR48104:SF30">
    <property type="entry name" value="METACASPASE-1"/>
    <property type="match status" value="1"/>
</dbReference>